<dbReference type="InterPro" id="IPR015285">
    <property type="entry name" value="RIO2_wHTH_N"/>
</dbReference>
<dbReference type="InterPro" id="IPR000687">
    <property type="entry name" value="RIO_kinase"/>
</dbReference>
<dbReference type="Gene3D" id="3.30.200.20">
    <property type="entry name" value="Phosphorylase Kinase, domain 1"/>
    <property type="match status" value="1"/>
</dbReference>
<evidence type="ECO:0000256" key="4">
    <source>
        <dbReference type="ARBA" id="ARBA00022527"/>
    </source>
</evidence>
<dbReference type="OrthoDB" id="10258631at2759"/>
<dbReference type="SUPFAM" id="SSF56112">
    <property type="entry name" value="Protein kinase-like (PK-like)"/>
    <property type="match status" value="1"/>
</dbReference>
<dbReference type="GO" id="GO:0004674">
    <property type="term" value="F:protein serine/threonine kinase activity"/>
    <property type="evidence" value="ECO:0007669"/>
    <property type="project" value="UniProtKB-KW"/>
</dbReference>
<protein>
    <recommendedName>
        <fullName evidence="13">Serine/threonine-protein kinase RIO2</fullName>
        <ecNumber evidence="3">2.7.11.1</ecNumber>
    </recommendedName>
    <alternativeName>
        <fullName evidence="14">Serine/threonine-protein kinase rio2</fullName>
    </alternativeName>
</protein>
<dbReference type="GO" id="GO:0030490">
    <property type="term" value="P:maturation of SSU-rRNA"/>
    <property type="evidence" value="ECO:0007669"/>
    <property type="project" value="TreeGrafter"/>
</dbReference>
<comment type="similarity">
    <text evidence="2">Belongs to the protein kinase superfamily. RIO-type Ser/Thr kinase family.</text>
</comment>
<evidence type="ECO:0000256" key="13">
    <source>
        <dbReference type="ARBA" id="ARBA00068353"/>
    </source>
</evidence>
<dbReference type="InParanoid" id="A0A024G636"/>
<dbReference type="Proteomes" id="UP000053237">
    <property type="component" value="Unassembled WGS sequence"/>
</dbReference>
<reference evidence="16 17" key="1">
    <citation type="submission" date="2012-05" db="EMBL/GenBank/DDBJ databases">
        <title>Recombination and specialization in a pathogen metapopulation.</title>
        <authorList>
            <person name="Gardiner A."/>
            <person name="Kemen E."/>
            <person name="Schultz-Larsen T."/>
            <person name="MacLean D."/>
            <person name="Van Oosterhout C."/>
            <person name="Jones J.D.G."/>
        </authorList>
    </citation>
    <scope>NUCLEOTIDE SEQUENCE [LARGE SCALE GENOMIC DNA]</scope>
    <source>
        <strain evidence="16 17">Ac Nc2</strain>
    </source>
</reference>
<evidence type="ECO:0000313" key="17">
    <source>
        <dbReference type="Proteomes" id="UP000053237"/>
    </source>
</evidence>
<evidence type="ECO:0000256" key="7">
    <source>
        <dbReference type="ARBA" id="ARBA00022741"/>
    </source>
</evidence>
<dbReference type="GO" id="GO:0046872">
    <property type="term" value="F:metal ion binding"/>
    <property type="evidence" value="ECO:0007669"/>
    <property type="project" value="UniProtKB-KW"/>
</dbReference>
<dbReference type="FunFam" id="1.10.10.10:FF:000053">
    <property type="entry name" value="Serine/threonine-protein kinase RIO2"/>
    <property type="match status" value="1"/>
</dbReference>
<sequence length="424" mass="47972">MKLDVSALRYLTKEHFRVLTSIEMGMKNHEIVPVDLIASIAKLRAGGIQKILSQLLRHRLIAHDGDSYEGFRLTYNGYDFLALRVFLERNHVTGLGRQIGVGKESDIYIATQEDGQEVAIKFHRLGRTSFRAVKNVSKQLSKRDYLKKRNSTNWFYMSRLSALKEFTFLKALHSRGFPTPTPIDYNRHAICMSLVHGYTLNQVRHIANSEDVYDFAMSLIVRLAECGLVHCDLNEFNLMINEEGELTMIDFPQMISISHPNATEMFDRDVRGLIKFFAKLSCSFVAADVPKLDDITTSAQDRLDLTVEASGFGGEHGLPAKVDLGEMLDPVEFADRKSCEESADAICESNIEEANTNSQFIPATDFEDIGLNIERSSSEIRQATIRSIVTKNLSNRKPARKSTRNQAKLNVKGRVMHRCDNNMD</sequence>
<keyword evidence="10" id="KW-0460">Magnesium</keyword>
<dbReference type="PANTHER" id="PTHR45852">
    <property type="entry name" value="SER/THR-PROTEIN KINASE RIO2"/>
    <property type="match status" value="1"/>
</dbReference>
<dbReference type="InterPro" id="IPR018934">
    <property type="entry name" value="RIO_dom"/>
</dbReference>
<comment type="catalytic activity">
    <reaction evidence="12">
        <text>L-seryl-[protein] + ATP = O-phospho-L-seryl-[protein] + ADP + H(+)</text>
        <dbReference type="Rhea" id="RHEA:17989"/>
        <dbReference type="Rhea" id="RHEA-COMP:9863"/>
        <dbReference type="Rhea" id="RHEA-COMP:11604"/>
        <dbReference type="ChEBI" id="CHEBI:15378"/>
        <dbReference type="ChEBI" id="CHEBI:29999"/>
        <dbReference type="ChEBI" id="CHEBI:30616"/>
        <dbReference type="ChEBI" id="CHEBI:83421"/>
        <dbReference type="ChEBI" id="CHEBI:456216"/>
        <dbReference type="EC" id="2.7.11.1"/>
    </reaction>
</comment>
<evidence type="ECO:0000259" key="15">
    <source>
        <dbReference type="SMART" id="SM00090"/>
    </source>
</evidence>
<dbReference type="SMART" id="SM00090">
    <property type="entry name" value="RIO"/>
    <property type="match status" value="1"/>
</dbReference>
<organism evidence="16 17">
    <name type="scientific">Albugo candida</name>
    <dbReference type="NCBI Taxonomy" id="65357"/>
    <lineage>
        <taxon>Eukaryota</taxon>
        <taxon>Sar</taxon>
        <taxon>Stramenopiles</taxon>
        <taxon>Oomycota</taxon>
        <taxon>Peronosporomycetes</taxon>
        <taxon>Albuginales</taxon>
        <taxon>Albuginaceae</taxon>
        <taxon>Albugo</taxon>
    </lineage>
</organism>
<dbReference type="FunFam" id="3.30.200.20:FF:000052">
    <property type="entry name" value="Serine/threonine-protein kinase RIO2"/>
    <property type="match status" value="1"/>
</dbReference>
<dbReference type="GO" id="GO:0005524">
    <property type="term" value="F:ATP binding"/>
    <property type="evidence" value="ECO:0007669"/>
    <property type="project" value="UniProtKB-KW"/>
</dbReference>
<evidence type="ECO:0000256" key="2">
    <source>
        <dbReference type="ARBA" id="ARBA00009196"/>
    </source>
</evidence>
<keyword evidence="6" id="KW-0479">Metal-binding</keyword>
<accession>A0A024G636</accession>
<evidence type="ECO:0000256" key="12">
    <source>
        <dbReference type="ARBA" id="ARBA00048679"/>
    </source>
</evidence>
<comment type="catalytic activity">
    <reaction evidence="11">
        <text>L-threonyl-[protein] + ATP = O-phospho-L-threonyl-[protein] + ADP + H(+)</text>
        <dbReference type="Rhea" id="RHEA:46608"/>
        <dbReference type="Rhea" id="RHEA-COMP:11060"/>
        <dbReference type="Rhea" id="RHEA-COMP:11605"/>
        <dbReference type="ChEBI" id="CHEBI:15378"/>
        <dbReference type="ChEBI" id="CHEBI:30013"/>
        <dbReference type="ChEBI" id="CHEBI:30616"/>
        <dbReference type="ChEBI" id="CHEBI:61977"/>
        <dbReference type="ChEBI" id="CHEBI:456216"/>
        <dbReference type="EC" id="2.7.11.1"/>
    </reaction>
</comment>
<dbReference type="EC" id="2.7.11.1" evidence="3"/>
<keyword evidence="5" id="KW-0808">Transferase</keyword>
<dbReference type="InterPro" id="IPR011009">
    <property type="entry name" value="Kinase-like_dom_sf"/>
</dbReference>
<keyword evidence="17" id="KW-1185">Reference proteome</keyword>
<dbReference type="GO" id="GO:0005634">
    <property type="term" value="C:nucleus"/>
    <property type="evidence" value="ECO:0007669"/>
    <property type="project" value="TreeGrafter"/>
</dbReference>
<keyword evidence="8" id="KW-0418">Kinase</keyword>
<evidence type="ECO:0000313" key="16">
    <source>
        <dbReference type="EMBL" id="CCI42003.1"/>
    </source>
</evidence>
<evidence type="ECO:0000256" key="1">
    <source>
        <dbReference type="ARBA" id="ARBA00001946"/>
    </source>
</evidence>
<evidence type="ECO:0000256" key="5">
    <source>
        <dbReference type="ARBA" id="ARBA00022679"/>
    </source>
</evidence>
<dbReference type="STRING" id="65357.A0A024G636"/>
<evidence type="ECO:0000256" key="11">
    <source>
        <dbReference type="ARBA" id="ARBA00047899"/>
    </source>
</evidence>
<name>A0A024G636_9STRA</name>
<dbReference type="GO" id="GO:0030688">
    <property type="term" value="C:preribosome, small subunit precursor"/>
    <property type="evidence" value="ECO:0007669"/>
    <property type="project" value="TreeGrafter"/>
</dbReference>
<gene>
    <name evidence="16" type="ORF">BN9_027870</name>
</gene>
<evidence type="ECO:0000256" key="10">
    <source>
        <dbReference type="ARBA" id="ARBA00022842"/>
    </source>
</evidence>
<dbReference type="SUPFAM" id="SSF46785">
    <property type="entry name" value="Winged helix' DNA-binding domain"/>
    <property type="match status" value="1"/>
</dbReference>
<dbReference type="Gene3D" id="1.10.10.10">
    <property type="entry name" value="Winged helix-like DNA-binding domain superfamily/Winged helix DNA-binding domain"/>
    <property type="match status" value="1"/>
</dbReference>
<keyword evidence="4" id="KW-0723">Serine/threonine-protein kinase</keyword>
<comment type="caution">
    <text evidence="16">The sequence shown here is derived from an EMBL/GenBank/DDBJ whole genome shotgun (WGS) entry which is preliminary data.</text>
</comment>
<keyword evidence="9" id="KW-0067">ATP-binding</keyword>
<dbReference type="AlphaFoldDB" id="A0A024G636"/>
<dbReference type="InterPro" id="IPR036390">
    <property type="entry name" value="WH_DNA-bd_sf"/>
</dbReference>
<dbReference type="GO" id="GO:0005829">
    <property type="term" value="C:cytosol"/>
    <property type="evidence" value="ECO:0007669"/>
    <property type="project" value="TreeGrafter"/>
</dbReference>
<dbReference type="PANTHER" id="PTHR45852:SF1">
    <property type="entry name" value="SERINE_THREONINE-PROTEIN KINASE RIO2"/>
    <property type="match status" value="1"/>
</dbReference>
<evidence type="ECO:0000256" key="8">
    <source>
        <dbReference type="ARBA" id="ARBA00022777"/>
    </source>
</evidence>
<keyword evidence="7" id="KW-0547">Nucleotide-binding</keyword>
<evidence type="ECO:0000256" key="6">
    <source>
        <dbReference type="ARBA" id="ARBA00022723"/>
    </source>
</evidence>
<dbReference type="InterPro" id="IPR030484">
    <property type="entry name" value="Rio2"/>
</dbReference>
<dbReference type="Pfam" id="PF01163">
    <property type="entry name" value="RIO1"/>
    <property type="match status" value="1"/>
</dbReference>
<evidence type="ECO:0000256" key="9">
    <source>
        <dbReference type="ARBA" id="ARBA00022840"/>
    </source>
</evidence>
<proteinExistence type="inferred from homology"/>
<dbReference type="EMBL" id="CAIX01000028">
    <property type="protein sequence ID" value="CCI42003.1"/>
    <property type="molecule type" value="Genomic_DNA"/>
</dbReference>
<comment type="cofactor">
    <cofactor evidence="1">
        <name>Mg(2+)</name>
        <dbReference type="ChEBI" id="CHEBI:18420"/>
    </cofactor>
</comment>
<evidence type="ECO:0000256" key="14">
    <source>
        <dbReference type="ARBA" id="ARBA00068837"/>
    </source>
</evidence>
<dbReference type="InterPro" id="IPR036388">
    <property type="entry name" value="WH-like_DNA-bd_sf"/>
</dbReference>
<evidence type="ECO:0000256" key="3">
    <source>
        <dbReference type="ARBA" id="ARBA00012513"/>
    </source>
</evidence>
<feature type="domain" description="RIO kinase" evidence="15">
    <location>
        <begin position="64"/>
        <end position="297"/>
    </location>
</feature>
<dbReference type="Gene3D" id="1.10.510.10">
    <property type="entry name" value="Transferase(Phosphotransferase) domain 1"/>
    <property type="match status" value="1"/>
</dbReference>
<dbReference type="Pfam" id="PF09202">
    <property type="entry name" value="Rio2_N"/>
    <property type="match status" value="1"/>
</dbReference>
<dbReference type="FunCoup" id="A0A024G636">
    <property type="interactions" value="625"/>
</dbReference>
<dbReference type="CDD" id="cd05144">
    <property type="entry name" value="RIO2_C"/>
    <property type="match status" value="1"/>
</dbReference>